<feature type="compositionally biased region" description="Basic and acidic residues" evidence="1">
    <location>
        <begin position="38"/>
        <end position="50"/>
    </location>
</feature>
<keyword evidence="3" id="KW-1185">Reference proteome</keyword>
<organism evidence="2 3">
    <name type="scientific">Podarcis lilfordi</name>
    <name type="common">Lilford's wall lizard</name>
    <dbReference type="NCBI Taxonomy" id="74358"/>
    <lineage>
        <taxon>Eukaryota</taxon>
        <taxon>Metazoa</taxon>
        <taxon>Chordata</taxon>
        <taxon>Craniata</taxon>
        <taxon>Vertebrata</taxon>
        <taxon>Euteleostomi</taxon>
        <taxon>Lepidosauria</taxon>
        <taxon>Squamata</taxon>
        <taxon>Bifurcata</taxon>
        <taxon>Unidentata</taxon>
        <taxon>Episquamata</taxon>
        <taxon>Laterata</taxon>
        <taxon>Lacertibaenia</taxon>
        <taxon>Lacertidae</taxon>
        <taxon>Podarcis</taxon>
    </lineage>
</organism>
<dbReference type="EMBL" id="OX395130">
    <property type="protein sequence ID" value="CAI5775090.1"/>
    <property type="molecule type" value="Genomic_DNA"/>
</dbReference>
<proteinExistence type="predicted"/>
<accession>A0AA35P6V0</accession>
<protein>
    <submittedName>
        <fullName evidence="2">Uncharacterized protein</fullName>
    </submittedName>
</protein>
<evidence type="ECO:0000313" key="3">
    <source>
        <dbReference type="Proteomes" id="UP001178461"/>
    </source>
</evidence>
<dbReference type="AlphaFoldDB" id="A0AA35P6V0"/>
<name>A0AA35P6V0_9SAUR</name>
<sequence>MRDLPHPNSRDLLSSFHHADSPSVLLNVNNDKQKFKKHSEEQHKAKFSDIHRHRKAKPRAIRTNISRHLGAQGCNPAFLPTGQHGQKLTLPDPKVDTKKQRLEKSTSICYSQGVKKVHPDC</sequence>
<gene>
    <name evidence="2" type="ORF">PODLI_1B021394</name>
</gene>
<feature type="region of interest" description="Disordered" evidence="1">
    <location>
        <begin position="38"/>
        <end position="57"/>
    </location>
</feature>
<evidence type="ECO:0000313" key="2">
    <source>
        <dbReference type="EMBL" id="CAI5775090.1"/>
    </source>
</evidence>
<reference evidence="2" key="1">
    <citation type="submission" date="2022-12" db="EMBL/GenBank/DDBJ databases">
        <authorList>
            <person name="Alioto T."/>
            <person name="Alioto T."/>
            <person name="Gomez Garrido J."/>
        </authorList>
    </citation>
    <scope>NUCLEOTIDE SEQUENCE</scope>
</reference>
<feature type="region of interest" description="Disordered" evidence="1">
    <location>
        <begin position="1"/>
        <end position="20"/>
    </location>
</feature>
<dbReference type="Proteomes" id="UP001178461">
    <property type="component" value="Chromosome 5"/>
</dbReference>
<evidence type="ECO:0000256" key="1">
    <source>
        <dbReference type="SAM" id="MobiDB-lite"/>
    </source>
</evidence>